<evidence type="ECO:0000256" key="2">
    <source>
        <dbReference type="ARBA" id="ARBA00022801"/>
    </source>
</evidence>
<evidence type="ECO:0000256" key="1">
    <source>
        <dbReference type="ARBA" id="ARBA00001946"/>
    </source>
</evidence>
<proteinExistence type="predicted"/>
<dbReference type="PROSITE" id="PS51462">
    <property type="entry name" value="NUDIX"/>
    <property type="match status" value="1"/>
</dbReference>
<protein>
    <submittedName>
        <fullName evidence="4">NUDIX hydrolase</fullName>
    </submittedName>
</protein>
<dbReference type="PANTHER" id="PTHR43046:SF14">
    <property type="entry name" value="MUTT_NUDIX FAMILY PROTEIN"/>
    <property type="match status" value="1"/>
</dbReference>
<keyword evidence="2 4" id="KW-0378">Hydrolase</keyword>
<dbReference type="InterPro" id="IPR000086">
    <property type="entry name" value="NUDIX_hydrolase_dom"/>
</dbReference>
<dbReference type="GO" id="GO:0016787">
    <property type="term" value="F:hydrolase activity"/>
    <property type="evidence" value="ECO:0007669"/>
    <property type="project" value="UniProtKB-KW"/>
</dbReference>
<evidence type="ECO:0000259" key="3">
    <source>
        <dbReference type="PROSITE" id="PS51462"/>
    </source>
</evidence>
<dbReference type="EMBL" id="JAAEDK010000031">
    <property type="protein sequence ID" value="MBR0660477.1"/>
    <property type="molecule type" value="Genomic_DNA"/>
</dbReference>
<dbReference type="SUPFAM" id="SSF55811">
    <property type="entry name" value="Nudix"/>
    <property type="match status" value="1"/>
</dbReference>
<reference evidence="4" key="1">
    <citation type="submission" date="2020-01" db="EMBL/GenBank/DDBJ databases">
        <authorList>
            <person name="Rat A."/>
        </authorList>
    </citation>
    <scope>NUCLEOTIDE SEQUENCE</scope>
    <source>
        <strain evidence="4">LMG 31161</strain>
    </source>
</reference>
<sequence length="205" mass="22169">MSIEYGNFKDEVAKRQGKTRAATYGKVWDVLFGLKADEASKSASVSSVPKAAEVSTDGLKVAYGGVVLDAENRVLLREPARHFDGYVWTFPKGQPDKDKPETPEQVALREVKEETGYKAKITRPLPGSFAGGTTVNRYFLMVPAGAPGKFDKETASIRWATFDEAADLIAQTTNAKGRERDLAVLAAARAACHARSAGRDETSGQ</sequence>
<comment type="cofactor">
    <cofactor evidence="1">
        <name>Mg(2+)</name>
        <dbReference type="ChEBI" id="CHEBI:18420"/>
    </cofactor>
</comment>
<dbReference type="Gene3D" id="3.90.79.10">
    <property type="entry name" value="Nucleoside Triphosphate Pyrophosphohydrolase"/>
    <property type="match status" value="1"/>
</dbReference>
<dbReference type="PANTHER" id="PTHR43046">
    <property type="entry name" value="GDP-MANNOSE MANNOSYL HYDROLASE"/>
    <property type="match status" value="1"/>
</dbReference>
<name>A0A9X9WJG7_9PROT</name>
<reference evidence="4" key="3">
    <citation type="journal article" date="2021" name="Syst. Appl. Microbiol.">
        <title>Roseomonas hellenica sp. nov., isolated from roots of wild-growing Alkanna tinctoria.</title>
        <authorList>
            <person name="Rat A."/>
            <person name="Naranjo H.D."/>
            <person name="Lebbe L."/>
            <person name="Cnockaert M."/>
            <person name="Krigas N."/>
            <person name="Grigoriadou K."/>
            <person name="Maloupa E."/>
            <person name="Willems A."/>
        </authorList>
    </citation>
    <scope>NUCLEOTIDE SEQUENCE</scope>
    <source>
        <strain evidence="4">LMG 31161</strain>
    </source>
</reference>
<keyword evidence="6" id="KW-1185">Reference proteome</keyword>
<dbReference type="InterPro" id="IPR015797">
    <property type="entry name" value="NUDIX_hydrolase-like_dom_sf"/>
</dbReference>
<dbReference type="Pfam" id="PF00293">
    <property type="entry name" value="NUDIX"/>
    <property type="match status" value="1"/>
</dbReference>
<evidence type="ECO:0000313" key="4">
    <source>
        <dbReference type="EMBL" id="MBR0660477.1"/>
    </source>
</evidence>
<evidence type="ECO:0000313" key="6">
    <source>
        <dbReference type="Proteomes" id="UP000746741"/>
    </source>
</evidence>
<reference evidence="5 6" key="2">
    <citation type="submission" date="2020-02" db="EMBL/GenBank/DDBJ databases">
        <authorList>
            <person name="Sun Q."/>
            <person name="Inoue M."/>
        </authorList>
    </citation>
    <scope>NUCLEOTIDE SEQUENCE [LARGE SCALE GENOMIC DNA]</scope>
    <source>
        <strain evidence="5 6">KCTC 22478</strain>
    </source>
</reference>
<organism evidence="4 7">
    <name type="scientific">Neoroseomonas oryzicola</name>
    <dbReference type="NCBI Taxonomy" id="535904"/>
    <lineage>
        <taxon>Bacteria</taxon>
        <taxon>Pseudomonadati</taxon>
        <taxon>Pseudomonadota</taxon>
        <taxon>Alphaproteobacteria</taxon>
        <taxon>Acetobacterales</taxon>
        <taxon>Acetobacteraceae</taxon>
        <taxon>Neoroseomonas</taxon>
    </lineage>
</organism>
<dbReference type="AlphaFoldDB" id="A0A9X9WJG7"/>
<dbReference type="EMBL" id="JAAVUP010000004">
    <property type="protein sequence ID" value="NKE18245.1"/>
    <property type="molecule type" value="Genomic_DNA"/>
</dbReference>
<dbReference type="Proteomes" id="UP001138708">
    <property type="component" value="Unassembled WGS sequence"/>
</dbReference>
<gene>
    <name evidence="5" type="ORF">GWK15_14930</name>
    <name evidence="4" type="ORF">GXW75_14550</name>
</gene>
<accession>A0A9X9WJG7</accession>
<comment type="caution">
    <text evidence="4">The sequence shown here is derived from an EMBL/GenBank/DDBJ whole genome shotgun (WGS) entry which is preliminary data.</text>
</comment>
<evidence type="ECO:0000313" key="7">
    <source>
        <dbReference type="Proteomes" id="UP001138708"/>
    </source>
</evidence>
<feature type="domain" description="Nudix hydrolase" evidence="3">
    <location>
        <begin position="58"/>
        <end position="185"/>
    </location>
</feature>
<dbReference type="Proteomes" id="UP000746741">
    <property type="component" value="Unassembled WGS sequence"/>
</dbReference>
<evidence type="ECO:0000313" key="5">
    <source>
        <dbReference type="EMBL" id="NKE18245.1"/>
    </source>
</evidence>